<feature type="transmembrane region" description="Helical" evidence="1">
    <location>
        <begin position="50"/>
        <end position="68"/>
    </location>
</feature>
<reference evidence="2 3" key="1">
    <citation type="journal article" date="2015" name="Nature">
        <title>rRNA introns, odd ribosomes, and small enigmatic genomes across a large radiation of phyla.</title>
        <authorList>
            <person name="Brown C.T."/>
            <person name="Hug L.A."/>
            <person name="Thomas B.C."/>
            <person name="Sharon I."/>
            <person name="Castelle C.J."/>
            <person name="Singh A."/>
            <person name="Wilkins M.J."/>
            <person name="Williams K.H."/>
            <person name="Banfield J.F."/>
        </authorList>
    </citation>
    <scope>NUCLEOTIDE SEQUENCE [LARGE SCALE GENOMIC DNA]</scope>
</reference>
<feature type="transmembrane region" description="Helical" evidence="1">
    <location>
        <begin position="19"/>
        <end position="38"/>
    </location>
</feature>
<dbReference type="KEGG" id="pwo:UX70_C0001G0971"/>
<dbReference type="STRING" id="1619007.UX70_C0001G0971"/>
<keyword evidence="1" id="KW-0472">Membrane</keyword>
<dbReference type="AlphaFoldDB" id="A0A0G4ATZ2"/>
<sequence length="81" mass="9237">MDGSTITIKERFSRLYDAIAFKVLLLFIFIVLSCWPYLSFVNTASMRGLFLYLFGVWALLIVVLLVTNTTKEYSSNSKDNG</sequence>
<dbReference type="Proteomes" id="UP000035656">
    <property type="component" value="Chromosome"/>
</dbReference>
<protein>
    <submittedName>
        <fullName evidence="2">Uncharacterized protein</fullName>
    </submittedName>
</protein>
<evidence type="ECO:0000313" key="2">
    <source>
        <dbReference type="EMBL" id="AKM78668.1"/>
    </source>
</evidence>
<organism evidence="2 3">
    <name type="scientific">Candidatus Wolfebacteria bacterium GW2011_GWB1_47_1</name>
    <dbReference type="NCBI Taxonomy" id="1619007"/>
    <lineage>
        <taxon>Bacteria</taxon>
        <taxon>Candidatus Wolfeibacteriota</taxon>
    </lineage>
</organism>
<gene>
    <name evidence="2" type="ORF">UX70_C0001G0971</name>
</gene>
<dbReference type="EMBL" id="CP011209">
    <property type="protein sequence ID" value="AKM78668.1"/>
    <property type="molecule type" value="Genomic_DNA"/>
</dbReference>
<keyword evidence="1" id="KW-1133">Transmembrane helix</keyword>
<accession>A0A0G4ATZ2</accession>
<name>A0A0G4ATZ2_9BACT</name>
<keyword evidence="1" id="KW-0812">Transmembrane</keyword>
<evidence type="ECO:0000256" key="1">
    <source>
        <dbReference type="SAM" id="Phobius"/>
    </source>
</evidence>
<evidence type="ECO:0000313" key="3">
    <source>
        <dbReference type="Proteomes" id="UP000035656"/>
    </source>
</evidence>
<proteinExistence type="predicted"/>